<reference evidence="1 2" key="1">
    <citation type="submission" date="2023-03" db="EMBL/GenBank/DDBJ databases">
        <title>Bacillus Genome Sequencing.</title>
        <authorList>
            <person name="Dunlap C."/>
        </authorList>
    </citation>
    <scope>NUCLEOTIDE SEQUENCE [LARGE SCALE GENOMIC DNA]</scope>
    <source>
        <strain evidence="1 2">NRS-38</strain>
    </source>
</reference>
<evidence type="ECO:0000313" key="1">
    <source>
        <dbReference type="EMBL" id="MED5052954.1"/>
    </source>
</evidence>
<proteinExistence type="predicted"/>
<organism evidence="1 2">
    <name type="scientific">Anoxybacteroides rupiense</name>
    <dbReference type="NCBI Taxonomy" id="311460"/>
    <lineage>
        <taxon>Bacteria</taxon>
        <taxon>Bacillati</taxon>
        <taxon>Bacillota</taxon>
        <taxon>Bacilli</taxon>
        <taxon>Bacillales</taxon>
        <taxon>Anoxybacillaceae</taxon>
        <taxon>Anoxybacteroides</taxon>
    </lineage>
</organism>
<protein>
    <submittedName>
        <fullName evidence="1">Uncharacterized protein</fullName>
    </submittedName>
</protein>
<dbReference type="EMBL" id="JARTLI010000036">
    <property type="protein sequence ID" value="MED5052954.1"/>
    <property type="molecule type" value="Genomic_DNA"/>
</dbReference>
<evidence type="ECO:0000313" key="2">
    <source>
        <dbReference type="Proteomes" id="UP001339962"/>
    </source>
</evidence>
<accession>A0ABD5IZA4</accession>
<comment type="caution">
    <text evidence="1">The sequence shown here is derived from an EMBL/GenBank/DDBJ whole genome shotgun (WGS) entry which is preliminary data.</text>
</comment>
<name>A0ABD5IZA4_9BACL</name>
<dbReference type="RefSeq" id="WP_328219194.1">
    <property type="nucleotide sequence ID" value="NZ_JARTLI010000036.1"/>
</dbReference>
<dbReference type="AlphaFoldDB" id="A0ABD5IZA4"/>
<gene>
    <name evidence="1" type="ORF">P9850_14180</name>
</gene>
<sequence length="106" mass="12223">MTKEAVDALLKVQAVRVVDSERSGVIMRRYDIGFPKTYQFQATKGSSGMELDEIDVDGVKTYNGIVVFATYDNKNEAQRYSIVYLEQGKIYHYIHNPDYEKTEMIQ</sequence>
<dbReference type="Proteomes" id="UP001339962">
    <property type="component" value="Unassembled WGS sequence"/>
</dbReference>